<reference evidence="7" key="1">
    <citation type="submission" date="2016-10" db="EMBL/GenBank/DDBJ databases">
        <authorList>
            <person name="Varghese N."/>
            <person name="Submissions S."/>
        </authorList>
    </citation>
    <scope>NUCLEOTIDE SEQUENCE [LARGE SCALE GENOMIC DNA]</scope>
    <source>
        <strain evidence="7">ATCC 25963</strain>
    </source>
</reference>
<dbReference type="InterPro" id="IPR036909">
    <property type="entry name" value="Cyt_c-like_dom_sf"/>
</dbReference>
<dbReference type="Pfam" id="PF13442">
    <property type="entry name" value="Cytochrome_CBB3"/>
    <property type="match status" value="1"/>
</dbReference>
<evidence type="ECO:0000256" key="3">
    <source>
        <dbReference type="ARBA" id="ARBA00023004"/>
    </source>
</evidence>
<dbReference type="GO" id="GO:0046872">
    <property type="term" value="F:metal ion binding"/>
    <property type="evidence" value="ECO:0007669"/>
    <property type="project" value="UniProtKB-KW"/>
</dbReference>
<dbReference type="InterPro" id="IPR009056">
    <property type="entry name" value="Cyt_c-like_dom"/>
</dbReference>
<dbReference type="EMBL" id="FOMX01000004">
    <property type="protein sequence ID" value="SFD74525.1"/>
    <property type="molecule type" value="Genomic_DNA"/>
</dbReference>
<gene>
    <name evidence="6" type="ORF">SAMN02745121_01317</name>
</gene>
<keyword evidence="3 4" id="KW-0408">Iron</keyword>
<dbReference type="AlphaFoldDB" id="A0A1I1UVC0"/>
<dbReference type="OrthoDB" id="9773456at2"/>
<dbReference type="STRING" id="54.SAMN02745121_01317"/>
<sequence>MSRADAVALLLALAACEQEMRDQARLDPLEPAAFFADDMEARTLPAGVVPRGQARLDRHLWEGRAADGLFVGTYPFTITRADLARGEQRYAIHCTPCHGRLGAGDGVAVRRGYPAPIAFTAARLQGVPVGHLFDVVTHGRATMPDYDHIDVHDRWRIVAWVQVLQLSQHAPAAVLGADDRAHLVEADR</sequence>
<accession>A0A1I1UVC0</accession>
<dbReference type="GO" id="GO:0020037">
    <property type="term" value="F:heme binding"/>
    <property type="evidence" value="ECO:0007669"/>
    <property type="project" value="InterPro"/>
</dbReference>
<keyword evidence="7" id="KW-1185">Reference proteome</keyword>
<dbReference type="PROSITE" id="PS51007">
    <property type="entry name" value="CYTC"/>
    <property type="match status" value="1"/>
</dbReference>
<evidence type="ECO:0000256" key="1">
    <source>
        <dbReference type="ARBA" id="ARBA00022617"/>
    </source>
</evidence>
<keyword evidence="1 4" id="KW-0349">Heme</keyword>
<evidence type="ECO:0000256" key="4">
    <source>
        <dbReference type="PROSITE-ProRule" id="PRU00433"/>
    </source>
</evidence>
<keyword evidence="2 4" id="KW-0479">Metal-binding</keyword>
<dbReference type="PANTHER" id="PTHR40394:SF2">
    <property type="entry name" value="QUINOL:CYTOCHROME C OXIDOREDUCTASE MEMBRANE PROTEIN"/>
    <property type="match status" value="1"/>
</dbReference>
<evidence type="ECO:0000313" key="7">
    <source>
        <dbReference type="Proteomes" id="UP000199400"/>
    </source>
</evidence>
<dbReference type="Gene3D" id="1.10.760.10">
    <property type="entry name" value="Cytochrome c-like domain"/>
    <property type="match status" value="1"/>
</dbReference>
<dbReference type="SUPFAM" id="SSF46626">
    <property type="entry name" value="Cytochrome c"/>
    <property type="match status" value="1"/>
</dbReference>
<dbReference type="RefSeq" id="WP_096330082.1">
    <property type="nucleotide sequence ID" value="NZ_FOMX01000004.1"/>
</dbReference>
<protein>
    <submittedName>
        <fullName evidence="6">Quinol:cytochrome c oxidoreductase monoheme cytochrome subunit</fullName>
    </submittedName>
</protein>
<evidence type="ECO:0000313" key="6">
    <source>
        <dbReference type="EMBL" id="SFD74525.1"/>
    </source>
</evidence>
<proteinExistence type="predicted"/>
<feature type="domain" description="Cytochrome c" evidence="5">
    <location>
        <begin position="81"/>
        <end position="165"/>
    </location>
</feature>
<organism evidence="6 7">
    <name type="scientific">Nannocystis exedens</name>
    <dbReference type="NCBI Taxonomy" id="54"/>
    <lineage>
        <taxon>Bacteria</taxon>
        <taxon>Pseudomonadati</taxon>
        <taxon>Myxococcota</taxon>
        <taxon>Polyangia</taxon>
        <taxon>Nannocystales</taxon>
        <taxon>Nannocystaceae</taxon>
        <taxon>Nannocystis</taxon>
    </lineage>
</organism>
<dbReference type="PROSITE" id="PS51257">
    <property type="entry name" value="PROKAR_LIPOPROTEIN"/>
    <property type="match status" value="1"/>
</dbReference>
<name>A0A1I1UVC0_9BACT</name>
<evidence type="ECO:0000259" key="5">
    <source>
        <dbReference type="PROSITE" id="PS51007"/>
    </source>
</evidence>
<evidence type="ECO:0000256" key="2">
    <source>
        <dbReference type="ARBA" id="ARBA00022723"/>
    </source>
</evidence>
<dbReference type="PANTHER" id="PTHR40394">
    <property type="entry name" value="LIPOPROTEIN-RELATED"/>
    <property type="match status" value="1"/>
</dbReference>
<dbReference type="GO" id="GO:0009055">
    <property type="term" value="F:electron transfer activity"/>
    <property type="evidence" value="ECO:0007669"/>
    <property type="project" value="InterPro"/>
</dbReference>
<dbReference type="Proteomes" id="UP000199400">
    <property type="component" value="Unassembled WGS sequence"/>
</dbReference>